<reference evidence="1" key="1">
    <citation type="submission" date="2019-01" db="EMBL/GenBank/DDBJ databases">
        <title>Draft genome sequences of three monokaryotic isolates of the white-rot basidiomycete fungus Dichomitus squalens.</title>
        <authorList>
            <consortium name="DOE Joint Genome Institute"/>
            <person name="Lopez S.C."/>
            <person name="Andreopoulos B."/>
            <person name="Pangilinan J."/>
            <person name="Lipzen A."/>
            <person name="Riley R."/>
            <person name="Ahrendt S."/>
            <person name="Ng V."/>
            <person name="Barry K."/>
            <person name="Daum C."/>
            <person name="Grigoriev I.V."/>
            <person name="Hilden K.S."/>
            <person name="Makela M.R."/>
            <person name="de Vries R.P."/>
        </authorList>
    </citation>
    <scope>NUCLEOTIDE SEQUENCE [LARGE SCALE GENOMIC DNA]</scope>
    <source>
        <strain evidence="1">OM18370.1</strain>
    </source>
</reference>
<dbReference type="EMBL" id="ML143445">
    <property type="protein sequence ID" value="TBU26471.1"/>
    <property type="molecule type" value="Genomic_DNA"/>
</dbReference>
<protein>
    <submittedName>
        <fullName evidence="1">Uncharacterized protein</fullName>
    </submittedName>
</protein>
<gene>
    <name evidence="1" type="ORF">BD311DRAFT_762461</name>
</gene>
<dbReference type="Proteomes" id="UP000292957">
    <property type="component" value="Unassembled WGS sequence"/>
</dbReference>
<proteinExistence type="predicted"/>
<organism evidence="1">
    <name type="scientific">Dichomitus squalens</name>
    <dbReference type="NCBI Taxonomy" id="114155"/>
    <lineage>
        <taxon>Eukaryota</taxon>
        <taxon>Fungi</taxon>
        <taxon>Dikarya</taxon>
        <taxon>Basidiomycota</taxon>
        <taxon>Agaricomycotina</taxon>
        <taxon>Agaricomycetes</taxon>
        <taxon>Polyporales</taxon>
        <taxon>Polyporaceae</taxon>
        <taxon>Dichomitus</taxon>
    </lineage>
</organism>
<accession>A0A4Q9MK78</accession>
<dbReference type="AlphaFoldDB" id="A0A4Q9MK78"/>
<name>A0A4Q9MK78_9APHY</name>
<evidence type="ECO:0000313" key="1">
    <source>
        <dbReference type="EMBL" id="TBU26471.1"/>
    </source>
</evidence>
<sequence>MTEPQRAFLQTAQAGIRPVDERPAFRTQREPHRHPAPCTCWNNILDLVPFGGLRGKKCYDVLADLADLDAQTHLVVPGPSILIRQQHVDIFHWTTLPEYLDRGWGPTFALNWRITNAASLSNLVRTVHALGTGGRSAQLPHVVHKGRMRRKMWNALWLSGLTVISFLRA</sequence>